<gene>
    <name evidence="7" type="ORF">AB8U03_04230</name>
</gene>
<dbReference type="PANTHER" id="PTHR43277:SF4">
    <property type="entry name" value="ARGININE DECARBOXYLASE"/>
    <property type="match status" value="1"/>
</dbReference>
<feature type="domain" description="Orn/Lys/Arg decarboxylases family 1 pyridoxal-P attachment site" evidence="6">
    <location>
        <begin position="220"/>
        <end position="234"/>
    </location>
</feature>
<dbReference type="RefSeq" id="WP_369703299.1">
    <property type="nucleotide sequence ID" value="NZ_JBGEWD010000002.1"/>
</dbReference>
<dbReference type="InterPro" id="IPR000310">
    <property type="entry name" value="Orn/Lys/Arg_deCO2ase_major_dom"/>
</dbReference>
<dbReference type="InterPro" id="IPR008286">
    <property type="entry name" value="Prn/Lys/Arg_de-COase_C"/>
</dbReference>
<dbReference type="InterPro" id="IPR015421">
    <property type="entry name" value="PyrdxlP-dep_Trfase_major"/>
</dbReference>
<dbReference type="InterPro" id="IPR052357">
    <property type="entry name" value="Orn_Lys_Arg_decarboxylase-I"/>
</dbReference>
<evidence type="ECO:0000256" key="3">
    <source>
        <dbReference type="ARBA" id="ARBA00022793"/>
    </source>
</evidence>
<dbReference type="Pfam" id="PF03711">
    <property type="entry name" value="OKR_DC_1_C"/>
    <property type="match status" value="1"/>
</dbReference>
<evidence type="ECO:0000256" key="4">
    <source>
        <dbReference type="ARBA" id="ARBA00022898"/>
    </source>
</evidence>
<dbReference type="PROSITE" id="PS00703">
    <property type="entry name" value="OKR_DC_1"/>
    <property type="match status" value="1"/>
</dbReference>
<evidence type="ECO:0000259" key="6">
    <source>
        <dbReference type="PROSITE" id="PS00703"/>
    </source>
</evidence>
<accession>A0ABV4BRI1</accession>
<comment type="similarity">
    <text evidence="2">Belongs to the Orn/Lys/Arg decarboxylase class-I family.</text>
</comment>
<evidence type="ECO:0000256" key="5">
    <source>
        <dbReference type="ARBA" id="ARBA00023239"/>
    </source>
</evidence>
<sequence>MPELPLLEGVLKYIKENNILFCMPGHKNGKGFYNTSIGREFVNNILKFDITEVDGVDNLHNQKGIILDASRHLRDFYGSKKSYFLVNGSTSGNMIMLFSSFNEGDKILVERNCHNSIFNSIIMRKLKPVYLKNIISKRLNAPISIDLEHFLQVLKENADAKGIVVTYPNYYGICSNLKFIMQEAKKYNMKVLVDCAHGSHFGVHPDLPESAVKLGADMVVTSAHKTLSSLTQSAYLHVNNDRDIDKADFYFDAFSSTSPSYISLCSMDYARFYLEKYGYRDYEGLIRRNQHYRNRINSIRGLSIIDKEDIVKFNRNCIREKNMMANVWNIDLTRYIINLDRNYSGDLLLKYLRKSGIQCEMSDGSNVILIFSPFNKEEEYEVLYNTLKNCNLEHLKYERANIIEYEIPEIKMLPYEAVNAEKQIVDLEDSLGKVSGANIIPYPPGVPILLIGELINKDILEIIRYYSKNGVDLMGVEDNKIKVIK</sequence>
<dbReference type="Gene3D" id="3.90.100.10">
    <property type="entry name" value="Orn/Lys/Arg decarboxylase, C-terminal domain"/>
    <property type="match status" value="1"/>
</dbReference>
<evidence type="ECO:0000313" key="7">
    <source>
        <dbReference type="EMBL" id="MEY7999413.1"/>
    </source>
</evidence>
<protein>
    <submittedName>
        <fullName evidence="7">Aminotransferase class I/II-fold pyridoxal phosphate-dependent enzyme</fullName>
    </submittedName>
</protein>
<evidence type="ECO:0000256" key="2">
    <source>
        <dbReference type="ARBA" id="ARBA00010671"/>
    </source>
</evidence>
<dbReference type="Pfam" id="PF01276">
    <property type="entry name" value="OKR_DC_1"/>
    <property type="match status" value="1"/>
</dbReference>
<keyword evidence="4" id="KW-0663">Pyridoxal phosphate</keyword>
<reference evidence="7 8" key="1">
    <citation type="submission" date="2024-08" db="EMBL/GenBank/DDBJ databases">
        <title>Clostridium lapicellarii sp. nov., and Clostridium renhuaiense sp. nov., two species isolated from the mud in a fermentation cellar used for producing sauce-flavour Chinese liquors.</title>
        <authorList>
            <person name="Yang F."/>
            <person name="Wang H."/>
            <person name="Chen L.Q."/>
            <person name="Zhou N."/>
            <person name="Lu J.J."/>
            <person name="Pu X.X."/>
            <person name="Wan B."/>
            <person name="Wang L."/>
            <person name="Liu S.J."/>
        </authorList>
    </citation>
    <scope>NUCLEOTIDE SEQUENCE [LARGE SCALE GENOMIC DNA]</scope>
    <source>
        <strain evidence="7 8">MT-5</strain>
    </source>
</reference>
<keyword evidence="8" id="KW-1185">Reference proteome</keyword>
<evidence type="ECO:0000313" key="8">
    <source>
        <dbReference type="Proteomes" id="UP001564657"/>
    </source>
</evidence>
<comment type="caution">
    <text evidence="7">The sequence shown here is derived from an EMBL/GenBank/DDBJ whole genome shotgun (WGS) entry which is preliminary data.</text>
</comment>
<name>A0ABV4BRI1_9CLOT</name>
<dbReference type="EMBL" id="JBGEWD010000002">
    <property type="protein sequence ID" value="MEY7999413.1"/>
    <property type="molecule type" value="Genomic_DNA"/>
</dbReference>
<dbReference type="SUPFAM" id="SSF55904">
    <property type="entry name" value="Ornithine decarboxylase C-terminal domain"/>
    <property type="match status" value="1"/>
</dbReference>
<comment type="cofactor">
    <cofactor evidence="1">
        <name>pyridoxal 5'-phosphate</name>
        <dbReference type="ChEBI" id="CHEBI:597326"/>
    </cofactor>
</comment>
<organism evidence="7 8">
    <name type="scientific">Clostridium moutaii</name>
    <dbReference type="NCBI Taxonomy" id="3240932"/>
    <lineage>
        <taxon>Bacteria</taxon>
        <taxon>Bacillati</taxon>
        <taxon>Bacillota</taxon>
        <taxon>Clostridia</taxon>
        <taxon>Eubacteriales</taxon>
        <taxon>Clostridiaceae</taxon>
        <taxon>Clostridium</taxon>
    </lineage>
</organism>
<dbReference type="SUPFAM" id="SSF53383">
    <property type="entry name" value="PLP-dependent transferases"/>
    <property type="match status" value="1"/>
</dbReference>
<evidence type="ECO:0000256" key="1">
    <source>
        <dbReference type="ARBA" id="ARBA00001933"/>
    </source>
</evidence>
<dbReference type="Proteomes" id="UP001564657">
    <property type="component" value="Unassembled WGS sequence"/>
</dbReference>
<keyword evidence="7" id="KW-0032">Aminotransferase</keyword>
<dbReference type="Gene3D" id="3.40.640.10">
    <property type="entry name" value="Type I PLP-dependent aspartate aminotransferase-like (Major domain)"/>
    <property type="match status" value="1"/>
</dbReference>
<keyword evidence="7" id="KW-0808">Transferase</keyword>
<dbReference type="GO" id="GO:0008483">
    <property type="term" value="F:transaminase activity"/>
    <property type="evidence" value="ECO:0007669"/>
    <property type="project" value="UniProtKB-KW"/>
</dbReference>
<dbReference type="InterPro" id="IPR036633">
    <property type="entry name" value="Prn/Lys/Arg_de-COase_C_sf"/>
</dbReference>
<dbReference type="InterPro" id="IPR015424">
    <property type="entry name" value="PyrdxlP-dep_Trfase"/>
</dbReference>
<keyword evidence="5" id="KW-0456">Lyase</keyword>
<keyword evidence="3" id="KW-0210">Decarboxylase</keyword>
<proteinExistence type="inferred from homology"/>
<dbReference type="CDD" id="cd00615">
    <property type="entry name" value="Orn_deC_like"/>
    <property type="match status" value="1"/>
</dbReference>
<dbReference type="PANTHER" id="PTHR43277">
    <property type="entry name" value="ARGININE DECARBOXYLASE"/>
    <property type="match status" value="1"/>
</dbReference>